<dbReference type="OMA" id="WAITASF"/>
<comment type="subcellular location">
    <subcellularLocation>
        <location evidence="1">Membrane</location>
        <topology evidence="1">Multi-pass membrane protein</topology>
    </subcellularLocation>
</comment>
<dbReference type="InterPro" id="IPR045263">
    <property type="entry name" value="GLUT"/>
</dbReference>
<gene>
    <name evidence="10" type="primary">NCAS0H01230</name>
    <name evidence="10" type="ordered locus">NCAS_0H01230</name>
</gene>
<comment type="similarity">
    <text evidence="2 7">Belongs to the major facilitator superfamily. Sugar transporter (TC 2.A.1.1) family.</text>
</comment>
<evidence type="ECO:0000256" key="4">
    <source>
        <dbReference type="ARBA" id="ARBA00022692"/>
    </source>
</evidence>
<evidence type="ECO:0000313" key="11">
    <source>
        <dbReference type="Proteomes" id="UP000001640"/>
    </source>
</evidence>
<keyword evidence="3 7" id="KW-0813">Transport</keyword>
<dbReference type="InParanoid" id="G0VIV6"/>
<feature type="transmembrane region" description="Helical" evidence="8">
    <location>
        <begin position="394"/>
        <end position="415"/>
    </location>
</feature>
<evidence type="ECO:0000256" key="8">
    <source>
        <dbReference type="SAM" id="Phobius"/>
    </source>
</evidence>
<name>G0VIV6_NAUCA</name>
<dbReference type="FunCoup" id="G0VIV6">
    <property type="interactions" value="749"/>
</dbReference>
<protein>
    <recommendedName>
        <fullName evidence="9">Major facilitator superfamily (MFS) profile domain-containing protein</fullName>
    </recommendedName>
</protein>
<dbReference type="InterPro" id="IPR005829">
    <property type="entry name" value="Sugar_transporter_CS"/>
</dbReference>
<reference evidence="10 11" key="1">
    <citation type="journal article" date="2011" name="Proc. Natl. Acad. Sci. U.S.A.">
        <title>Evolutionary erosion of yeast sex chromosomes by mating-type switching accidents.</title>
        <authorList>
            <person name="Gordon J.L."/>
            <person name="Armisen D."/>
            <person name="Proux-Wera E."/>
            <person name="Oheigeartaigh S.S."/>
            <person name="Byrne K.P."/>
            <person name="Wolfe K.H."/>
        </authorList>
    </citation>
    <scope>NUCLEOTIDE SEQUENCE [LARGE SCALE GENOMIC DNA]</scope>
    <source>
        <strain evidence="11">ATCC 76901 / BCRC 22586 / CBS 4309 / NBRC 1992 / NRRL Y-12630</strain>
    </source>
</reference>
<evidence type="ECO:0000256" key="2">
    <source>
        <dbReference type="ARBA" id="ARBA00010992"/>
    </source>
</evidence>
<sequence>MTESNSLLTPKSSGPGKRSSLAPNLIMAIFVTCLGPVQFGYHIAELNAPQKTMICSSQISSTNSSFIFQKYGLDTCIRMTDQQLGAITASFSIGGLVGSFVAGKLAEKYGRKYVSVVNCLIAFLGSFIMFFSNSVLPMILGRTIVGIAAGVSVVVTSLFINDVAPVDWRGSLGTMNQLSINLGILLTQFAGLKFVRNEDDGKWRWVMFIGMVLAILNLVLWIRVAESPRWLLAQGDVIGAEKALFLLRIGSYQDVKQEVQTWKNENNNSSNNDTEANQSTRDISLKEYFKESQFKKARTAITAILVGQQFCGINSIIFYGVKVISQLLPQHAVLINLGISLLNVIFTFVSSTIIDKFGRKPLLITSTSIMAFSSFIISISIVGKFPIILVSSTYLYIVAFALGVGPIPFLIIGELSNKDDKAVAQSYGTVCNWIATFVVGYTFAVLSNWFSGYVYMLFAAFALWFAFYIKRHIPETKGKVDYRDVWSGY</sequence>
<evidence type="ECO:0000256" key="6">
    <source>
        <dbReference type="ARBA" id="ARBA00023136"/>
    </source>
</evidence>
<feature type="transmembrane region" description="Helical" evidence="8">
    <location>
        <begin position="203"/>
        <end position="222"/>
    </location>
</feature>
<accession>G0VIV6</accession>
<keyword evidence="6 8" id="KW-0472">Membrane</keyword>
<dbReference type="HOGENOM" id="CLU_001265_30_5_1"/>
<dbReference type="KEGG" id="ncs:NCAS_0H01230"/>
<dbReference type="InterPro" id="IPR036259">
    <property type="entry name" value="MFS_trans_sf"/>
</dbReference>
<evidence type="ECO:0000313" key="10">
    <source>
        <dbReference type="EMBL" id="CCC71433.1"/>
    </source>
</evidence>
<keyword evidence="5 8" id="KW-1133">Transmembrane helix</keyword>
<dbReference type="PANTHER" id="PTHR23503:SF8">
    <property type="entry name" value="FACILITATED GLUCOSE TRANSPORTER PROTEIN 1"/>
    <property type="match status" value="1"/>
</dbReference>
<feature type="transmembrane region" description="Helical" evidence="8">
    <location>
        <begin position="427"/>
        <end position="446"/>
    </location>
</feature>
<dbReference type="NCBIfam" id="TIGR00879">
    <property type="entry name" value="SP"/>
    <property type="match status" value="1"/>
</dbReference>
<dbReference type="RefSeq" id="XP_003677782.1">
    <property type="nucleotide sequence ID" value="XM_003677734.1"/>
</dbReference>
<dbReference type="AlphaFoldDB" id="G0VIV6"/>
<dbReference type="Proteomes" id="UP000001640">
    <property type="component" value="Chromosome 8"/>
</dbReference>
<dbReference type="Pfam" id="PF00083">
    <property type="entry name" value="Sugar_tr"/>
    <property type="match status" value="1"/>
</dbReference>
<dbReference type="GeneID" id="96905112"/>
<feature type="transmembrane region" description="Helical" evidence="8">
    <location>
        <begin position="452"/>
        <end position="469"/>
    </location>
</feature>
<dbReference type="GO" id="GO:0000329">
    <property type="term" value="C:fungal-type vacuole membrane"/>
    <property type="evidence" value="ECO:0007669"/>
    <property type="project" value="EnsemblFungi"/>
</dbReference>
<organism evidence="10 11">
    <name type="scientific">Naumovozyma castellii</name>
    <name type="common">Yeast</name>
    <name type="synonym">Saccharomyces castellii</name>
    <dbReference type="NCBI Taxonomy" id="27288"/>
    <lineage>
        <taxon>Eukaryota</taxon>
        <taxon>Fungi</taxon>
        <taxon>Dikarya</taxon>
        <taxon>Ascomycota</taxon>
        <taxon>Saccharomycotina</taxon>
        <taxon>Saccharomycetes</taxon>
        <taxon>Saccharomycetales</taxon>
        <taxon>Saccharomycetaceae</taxon>
        <taxon>Naumovozyma</taxon>
    </lineage>
</organism>
<dbReference type="InterPro" id="IPR005828">
    <property type="entry name" value="MFS_sugar_transport-like"/>
</dbReference>
<keyword evidence="4 8" id="KW-0812">Transmembrane</keyword>
<dbReference type="InterPro" id="IPR003663">
    <property type="entry name" value="Sugar/inositol_transpt"/>
</dbReference>
<feature type="transmembrane region" description="Helical" evidence="8">
    <location>
        <begin position="300"/>
        <end position="321"/>
    </location>
</feature>
<dbReference type="PROSITE" id="PS50850">
    <property type="entry name" value="MFS"/>
    <property type="match status" value="1"/>
</dbReference>
<dbReference type="PRINTS" id="PR00171">
    <property type="entry name" value="SUGRTRNSPORT"/>
</dbReference>
<feature type="transmembrane region" description="Helical" evidence="8">
    <location>
        <begin position="113"/>
        <end position="133"/>
    </location>
</feature>
<feature type="transmembrane region" description="Helical" evidence="8">
    <location>
        <begin position="361"/>
        <end position="382"/>
    </location>
</feature>
<dbReference type="Gene3D" id="1.20.1250.20">
    <property type="entry name" value="MFS general substrate transporter like domains"/>
    <property type="match status" value="1"/>
</dbReference>
<reference key="2">
    <citation type="submission" date="2011-08" db="EMBL/GenBank/DDBJ databases">
        <title>Genome sequence of Naumovozyma castellii.</title>
        <authorList>
            <person name="Gordon J.L."/>
            <person name="Armisen D."/>
            <person name="Proux-Wera E."/>
            <person name="OhEigeartaigh S.S."/>
            <person name="Byrne K.P."/>
            <person name="Wolfe K.H."/>
        </authorList>
    </citation>
    <scope>NUCLEOTIDE SEQUENCE</scope>
    <source>
        <strain>Type strain:CBS 4309</strain>
    </source>
</reference>
<evidence type="ECO:0000259" key="9">
    <source>
        <dbReference type="PROSITE" id="PS50850"/>
    </source>
</evidence>
<evidence type="ECO:0000256" key="7">
    <source>
        <dbReference type="RuleBase" id="RU003346"/>
    </source>
</evidence>
<dbReference type="eggNOG" id="KOG0569">
    <property type="taxonomic scope" value="Eukaryota"/>
</dbReference>
<dbReference type="GO" id="GO:0015149">
    <property type="term" value="F:hexose transmembrane transporter activity"/>
    <property type="evidence" value="ECO:0007669"/>
    <property type="project" value="TreeGrafter"/>
</dbReference>
<dbReference type="SUPFAM" id="SSF103473">
    <property type="entry name" value="MFS general substrate transporter"/>
    <property type="match status" value="1"/>
</dbReference>
<feature type="transmembrane region" description="Helical" evidence="8">
    <location>
        <begin position="172"/>
        <end position="191"/>
    </location>
</feature>
<feature type="domain" description="Major facilitator superfamily (MFS) profile" evidence="9">
    <location>
        <begin position="28"/>
        <end position="477"/>
    </location>
</feature>
<feature type="transmembrane region" description="Helical" evidence="8">
    <location>
        <begin position="139"/>
        <end position="160"/>
    </location>
</feature>
<proteinExistence type="inferred from homology"/>
<evidence type="ECO:0000256" key="5">
    <source>
        <dbReference type="ARBA" id="ARBA00022989"/>
    </source>
</evidence>
<dbReference type="PANTHER" id="PTHR23503">
    <property type="entry name" value="SOLUTE CARRIER FAMILY 2"/>
    <property type="match status" value="1"/>
</dbReference>
<evidence type="ECO:0000256" key="1">
    <source>
        <dbReference type="ARBA" id="ARBA00004141"/>
    </source>
</evidence>
<evidence type="ECO:0000256" key="3">
    <source>
        <dbReference type="ARBA" id="ARBA00022448"/>
    </source>
</evidence>
<feature type="transmembrane region" description="Helical" evidence="8">
    <location>
        <begin position="333"/>
        <end position="354"/>
    </location>
</feature>
<dbReference type="EMBL" id="HE576759">
    <property type="protein sequence ID" value="CCC71433.1"/>
    <property type="molecule type" value="Genomic_DNA"/>
</dbReference>
<feature type="transmembrane region" description="Helical" evidence="8">
    <location>
        <begin position="21"/>
        <end position="44"/>
    </location>
</feature>
<keyword evidence="11" id="KW-1185">Reference proteome</keyword>
<dbReference type="OrthoDB" id="4540492at2759"/>
<dbReference type="PROSITE" id="PS00216">
    <property type="entry name" value="SUGAR_TRANSPORT_1"/>
    <property type="match status" value="1"/>
</dbReference>
<dbReference type="InterPro" id="IPR020846">
    <property type="entry name" value="MFS_dom"/>
</dbReference>
<feature type="transmembrane region" description="Helical" evidence="8">
    <location>
        <begin position="83"/>
        <end position="101"/>
    </location>
</feature>